<evidence type="ECO:0000313" key="10">
    <source>
        <dbReference type="Proteomes" id="UP001501343"/>
    </source>
</evidence>
<comment type="similarity">
    <text evidence="7">Belongs to the class-II pyridine nucleotide-disulfide oxidoreductase family.</text>
</comment>
<dbReference type="Pfam" id="PF00085">
    <property type="entry name" value="Thioredoxin"/>
    <property type="match status" value="1"/>
</dbReference>
<evidence type="ECO:0000259" key="8">
    <source>
        <dbReference type="PROSITE" id="PS51352"/>
    </source>
</evidence>
<keyword evidence="5 7" id="KW-0676">Redox-active center</keyword>
<dbReference type="NCBIfam" id="TIGR01292">
    <property type="entry name" value="TRX_reduct"/>
    <property type="match status" value="1"/>
</dbReference>
<dbReference type="InterPro" id="IPR005982">
    <property type="entry name" value="Thioredox_Rdtase"/>
</dbReference>
<comment type="subunit">
    <text evidence="7">Homodimer.</text>
</comment>
<dbReference type="PRINTS" id="PR00368">
    <property type="entry name" value="FADPNR"/>
</dbReference>
<dbReference type="InterPro" id="IPR050097">
    <property type="entry name" value="Ferredoxin-NADP_redctase_2"/>
</dbReference>
<reference evidence="9 10" key="1">
    <citation type="journal article" date="2019" name="Int. J. Syst. Evol. Microbiol.">
        <title>The Global Catalogue of Microorganisms (GCM) 10K type strain sequencing project: providing services to taxonomists for standard genome sequencing and annotation.</title>
        <authorList>
            <consortium name="The Broad Institute Genomics Platform"/>
            <consortium name="The Broad Institute Genome Sequencing Center for Infectious Disease"/>
            <person name="Wu L."/>
            <person name="Ma J."/>
        </authorList>
    </citation>
    <scope>NUCLEOTIDE SEQUENCE [LARGE SCALE GENOMIC DNA]</scope>
    <source>
        <strain evidence="9 10">JCM 14900</strain>
    </source>
</reference>
<evidence type="ECO:0000256" key="2">
    <source>
        <dbReference type="ARBA" id="ARBA00022827"/>
    </source>
</evidence>
<evidence type="ECO:0000256" key="7">
    <source>
        <dbReference type="RuleBase" id="RU003880"/>
    </source>
</evidence>
<evidence type="ECO:0000256" key="1">
    <source>
        <dbReference type="ARBA" id="ARBA00022630"/>
    </source>
</evidence>
<evidence type="ECO:0000256" key="5">
    <source>
        <dbReference type="ARBA" id="ARBA00023284"/>
    </source>
</evidence>
<dbReference type="InterPro" id="IPR008255">
    <property type="entry name" value="Pyr_nucl-diS_OxRdtase_2_AS"/>
</dbReference>
<dbReference type="EC" id="1.8.1.9" evidence="7"/>
<dbReference type="SUPFAM" id="SSF52833">
    <property type="entry name" value="Thioredoxin-like"/>
    <property type="match status" value="1"/>
</dbReference>
<feature type="domain" description="Thioredoxin" evidence="8">
    <location>
        <begin position="313"/>
        <end position="439"/>
    </location>
</feature>
<evidence type="ECO:0000256" key="3">
    <source>
        <dbReference type="ARBA" id="ARBA00023002"/>
    </source>
</evidence>
<keyword evidence="4" id="KW-1015">Disulfide bond</keyword>
<dbReference type="InterPro" id="IPR005746">
    <property type="entry name" value="Thioredoxin"/>
</dbReference>
<dbReference type="CDD" id="cd02947">
    <property type="entry name" value="TRX_family"/>
    <property type="match status" value="1"/>
</dbReference>
<dbReference type="Gene3D" id="3.50.50.60">
    <property type="entry name" value="FAD/NAD(P)-binding domain"/>
    <property type="match status" value="2"/>
</dbReference>
<accession>A0ABN2PB98</accession>
<dbReference type="PROSITE" id="PS00573">
    <property type="entry name" value="PYRIDINE_REDOX_2"/>
    <property type="match status" value="1"/>
</dbReference>
<protein>
    <recommendedName>
        <fullName evidence="7">Thioredoxin reductase</fullName>
        <ecNumber evidence="7">1.8.1.9</ecNumber>
    </recommendedName>
</protein>
<comment type="catalytic activity">
    <reaction evidence="6 7">
        <text>[thioredoxin]-dithiol + NADP(+) = [thioredoxin]-disulfide + NADPH + H(+)</text>
        <dbReference type="Rhea" id="RHEA:20345"/>
        <dbReference type="Rhea" id="RHEA-COMP:10698"/>
        <dbReference type="Rhea" id="RHEA-COMP:10700"/>
        <dbReference type="ChEBI" id="CHEBI:15378"/>
        <dbReference type="ChEBI" id="CHEBI:29950"/>
        <dbReference type="ChEBI" id="CHEBI:50058"/>
        <dbReference type="ChEBI" id="CHEBI:57783"/>
        <dbReference type="ChEBI" id="CHEBI:58349"/>
        <dbReference type="EC" id="1.8.1.9"/>
    </reaction>
</comment>
<dbReference type="PANTHER" id="PTHR48105">
    <property type="entry name" value="THIOREDOXIN REDUCTASE 1-RELATED-RELATED"/>
    <property type="match status" value="1"/>
</dbReference>
<comment type="cofactor">
    <cofactor evidence="7">
        <name>FAD</name>
        <dbReference type="ChEBI" id="CHEBI:57692"/>
    </cofactor>
</comment>
<dbReference type="EMBL" id="BAAAOF010000002">
    <property type="protein sequence ID" value="GAA1917323.1"/>
    <property type="molecule type" value="Genomic_DNA"/>
</dbReference>
<dbReference type="Gene3D" id="3.40.30.10">
    <property type="entry name" value="Glutaredoxin"/>
    <property type="match status" value="1"/>
</dbReference>
<gene>
    <name evidence="9" type="primary">trxB_1</name>
    <name evidence="9" type="ORF">GCM10009775_07190</name>
</gene>
<dbReference type="InterPro" id="IPR036188">
    <property type="entry name" value="FAD/NAD-bd_sf"/>
</dbReference>
<evidence type="ECO:0000256" key="4">
    <source>
        <dbReference type="ARBA" id="ARBA00023157"/>
    </source>
</evidence>
<dbReference type="PRINTS" id="PR00469">
    <property type="entry name" value="PNDRDTASEII"/>
</dbReference>
<dbReference type="InterPro" id="IPR017937">
    <property type="entry name" value="Thioredoxin_CS"/>
</dbReference>
<dbReference type="InterPro" id="IPR013766">
    <property type="entry name" value="Thioredoxin_domain"/>
</dbReference>
<keyword evidence="3 7" id="KW-0560">Oxidoreductase</keyword>
<dbReference type="PROSITE" id="PS51352">
    <property type="entry name" value="THIOREDOXIN_2"/>
    <property type="match status" value="1"/>
</dbReference>
<keyword evidence="1 7" id="KW-0285">Flavoprotein</keyword>
<keyword evidence="2 7" id="KW-0274">FAD</keyword>
<organism evidence="9 10">
    <name type="scientific">Microbacterium aoyamense</name>
    <dbReference type="NCBI Taxonomy" id="344166"/>
    <lineage>
        <taxon>Bacteria</taxon>
        <taxon>Bacillati</taxon>
        <taxon>Actinomycetota</taxon>
        <taxon>Actinomycetes</taxon>
        <taxon>Micrococcales</taxon>
        <taxon>Microbacteriaceae</taxon>
        <taxon>Microbacterium</taxon>
    </lineage>
</organism>
<keyword evidence="10" id="KW-1185">Reference proteome</keyword>
<dbReference type="Proteomes" id="UP001501343">
    <property type="component" value="Unassembled WGS sequence"/>
</dbReference>
<comment type="caution">
    <text evidence="9">The sequence shown here is derived from an EMBL/GenBank/DDBJ whole genome shotgun (WGS) entry which is preliminary data.</text>
</comment>
<dbReference type="Pfam" id="PF07992">
    <property type="entry name" value="Pyr_redox_2"/>
    <property type="match status" value="1"/>
</dbReference>
<evidence type="ECO:0000256" key="6">
    <source>
        <dbReference type="ARBA" id="ARBA00048132"/>
    </source>
</evidence>
<dbReference type="RefSeq" id="WP_372491470.1">
    <property type="nucleotide sequence ID" value="NZ_BAAAOF010000002.1"/>
</dbReference>
<proteinExistence type="inferred from homology"/>
<evidence type="ECO:0000313" key="9">
    <source>
        <dbReference type="EMBL" id="GAA1917323.1"/>
    </source>
</evidence>
<sequence>MRRVIIIGSGPAGLTAAIYAARANLEPIVVASSVDAGGELMNTTDVENFPGFPEGVMGPELMAGIRAQALRFGAEIIDDDAVGLEVDGIAKRVTLGSRRTIEADSLIFATGSAPRKLGVPGEQELSGRGVSYCATCDGFFFRDRVIAVVGGGDSAMEEAIFLTKFATRVYVIHRRSGLRASKIMQDRAFRNDKIEFIWNSAVREVVGEDAVRGVVLEDTVDGVVRELALDGVFVAVGNDPRTHLVHGKLALTPEGTVFVDGRSSRTSVSGVFAAGDIIDPTYRQAVTAAASGAAAAMDVEHYLASLDETIGILAESQAHEEVLAEEAAESGRTIVHNTDAASWQRDVLDADLPVLVDFWAPWCGPCKAMSPVLDEIAAAHGGRLRVVKVNVDENIEIAMTHQITSVPMMKVFRRGAAESSIVGARSRSALEQELEGYLA</sequence>
<name>A0ABN2PB98_9MICO</name>
<dbReference type="PROSITE" id="PS00194">
    <property type="entry name" value="THIOREDOXIN_1"/>
    <property type="match status" value="1"/>
</dbReference>
<dbReference type="SUPFAM" id="SSF51905">
    <property type="entry name" value="FAD/NAD(P)-binding domain"/>
    <property type="match status" value="1"/>
</dbReference>
<dbReference type="InterPro" id="IPR023753">
    <property type="entry name" value="FAD/NAD-binding_dom"/>
</dbReference>
<dbReference type="InterPro" id="IPR036249">
    <property type="entry name" value="Thioredoxin-like_sf"/>
</dbReference>
<dbReference type="NCBIfam" id="TIGR01068">
    <property type="entry name" value="thioredoxin"/>
    <property type="match status" value="1"/>
</dbReference>